<evidence type="ECO:0000313" key="1">
    <source>
        <dbReference type="EMBL" id="QGU31831.1"/>
    </source>
</evidence>
<keyword evidence="2" id="KW-1185">Reference proteome</keyword>
<accession>A0A6I6DWF3</accession>
<dbReference type="Proteomes" id="UP000426424">
    <property type="component" value="Chromosome"/>
</dbReference>
<dbReference type="EMBL" id="CP039268">
    <property type="protein sequence ID" value="QGU31831.1"/>
    <property type="molecule type" value="Genomic_DNA"/>
</dbReference>
<proteinExistence type="predicted"/>
<dbReference type="AlphaFoldDB" id="A0A6I6DWF3"/>
<organism evidence="1 2">
    <name type="scientific">Thermochromatium tepidum ATCC 43061</name>
    <dbReference type="NCBI Taxonomy" id="316276"/>
    <lineage>
        <taxon>Bacteria</taxon>
        <taxon>Pseudomonadati</taxon>
        <taxon>Pseudomonadota</taxon>
        <taxon>Gammaproteobacteria</taxon>
        <taxon>Chromatiales</taxon>
        <taxon>Chromatiaceae</taxon>
        <taxon>Thermochromatium</taxon>
    </lineage>
</organism>
<name>A0A6I6DWF3_THETI</name>
<dbReference type="RefSeq" id="WP_153974030.1">
    <property type="nucleotide sequence ID" value="NZ_CP039268.1"/>
</dbReference>
<dbReference type="KEGG" id="ttp:E6P07_01845"/>
<sequence length="46" mass="5016">MPQSAYRLGDDGRYGAPELLELIGRTEVAALPGGWIDWPAPEAFDL</sequence>
<evidence type="ECO:0000313" key="2">
    <source>
        <dbReference type="Proteomes" id="UP000426424"/>
    </source>
</evidence>
<gene>
    <name evidence="1" type="ORF">E6P07_01845</name>
</gene>
<protein>
    <submittedName>
        <fullName evidence="1">Uncharacterized protein</fullName>
    </submittedName>
</protein>
<reference evidence="1 2" key="1">
    <citation type="submission" date="2019-12" db="EMBL/GenBank/DDBJ databases">
        <title>The complete genome of the thermophilic, anoxygenic phototrophic gammaproteobacterium Thermochromatium tepidum.</title>
        <authorList>
            <person name="Sattley W.M."/>
            <person name="Swingley W.D."/>
            <person name="Burchell B.M."/>
            <person name="Gurbani S.A."/>
            <person name="Kujawa C.M."/>
            <person name="Nuccio D.A."/>
            <person name="Schladweiler J."/>
            <person name="Shaffer K.N."/>
            <person name="Stokes L.M."/>
            <person name="Touchman J.W."/>
            <person name="Blankenship R.E."/>
            <person name="Madigan M.T."/>
        </authorList>
    </citation>
    <scope>NUCLEOTIDE SEQUENCE [LARGE SCALE GENOMIC DNA]</scope>
    <source>
        <strain evidence="1 2">ATCC 43061</strain>
    </source>
</reference>